<evidence type="ECO:0000313" key="1">
    <source>
        <dbReference type="EMBL" id="HJF67953.1"/>
    </source>
</evidence>
<reference evidence="1" key="1">
    <citation type="journal article" date="2021" name="PeerJ">
        <title>Extensive microbial diversity within the chicken gut microbiome revealed by metagenomics and culture.</title>
        <authorList>
            <person name="Gilroy R."/>
            <person name="Ravi A."/>
            <person name="Getino M."/>
            <person name="Pursley I."/>
            <person name="Horton D.L."/>
            <person name="Alikhan N.F."/>
            <person name="Baker D."/>
            <person name="Gharbi K."/>
            <person name="Hall N."/>
            <person name="Watson M."/>
            <person name="Adriaenssens E.M."/>
            <person name="Foster-Nyarko E."/>
            <person name="Jarju S."/>
            <person name="Secka A."/>
            <person name="Antonio M."/>
            <person name="Oren A."/>
            <person name="Chaudhuri R.R."/>
            <person name="La Ragione R."/>
            <person name="Hildebrand F."/>
            <person name="Pallen M.J."/>
        </authorList>
    </citation>
    <scope>NUCLEOTIDE SEQUENCE</scope>
    <source>
        <strain evidence="1">CHK149-3286</strain>
    </source>
</reference>
<dbReference type="EMBL" id="DYVT01000071">
    <property type="protein sequence ID" value="HJF67953.1"/>
    <property type="molecule type" value="Genomic_DNA"/>
</dbReference>
<comment type="caution">
    <text evidence="1">The sequence shown here is derived from an EMBL/GenBank/DDBJ whole genome shotgun (WGS) entry which is preliminary data.</text>
</comment>
<evidence type="ECO:0000313" key="2">
    <source>
        <dbReference type="Proteomes" id="UP000706163"/>
    </source>
</evidence>
<dbReference type="AlphaFoldDB" id="A0A921H0Z5"/>
<accession>A0A921H0Z5</accession>
<name>A0A921H0Z5_9STAP</name>
<protein>
    <submittedName>
        <fullName evidence="1">Uncharacterized protein</fullName>
    </submittedName>
</protein>
<proteinExistence type="predicted"/>
<organism evidence="1 2">
    <name type="scientific">Staphylococcus kloosii</name>
    <dbReference type="NCBI Taxonomy" id="29384"/>
    <lineage>
        <taxon>Bacteria</taxon>
        <taxon>Bacillati</taxon>
        <taxon>Bacillota</taxon>
        <taxon>Bacilli</taxon>
        <taxon>Bacillales</taxon>
        <taxon>Staphylococcaceae</taxon>
        <taxon>Staphylococcus</taxon>
    </lineage>
</organism>
<reference evidence="1" key="2">
    <citation type="submission" date="2021-09" db="EMBL/GenBank/DDBJ databases">
        <authorList>
            <person name="Gilroy R."/>
        </authorList>
    </citation>
    <scope>NUCLEOTIDE SEQUENCE</scope>
    <source>
        <strain evidence="1">CHK149-3286</strain>
    </source>
</reference>
<dbReference type="RefSeq" id="WP_278675284.1">
    <property type="nucleotide sequence ID" value="NZ_DYVT01000071.1"/>
</dbReference>
<sequence>MSTRTAIFKEVAPNKFEGIYVHSDGYIEYTGVMLDKYYKDNNNILDIIRERKPIARIGSQTDIVNSYEEKEKYFEDNEDGLPKYTGTHFVEGESEYEYYQAQSWEAIRGFDYSTYNEKDEIQGFMHNGEFIAYMGSDNNGYLYVQDINGQWFVSQEDISGREMTEFVPIEDVLKEVSEQ</sequence>
<dbReference type="Proteomes" id="UP000706163">
    <property type="component" value="Unassembled WGS sequence"/>
</dbReference>
<gene>
    <name evidence="1" type="ORF">K8V85_06545</name>
</gene>